<evidence type="ECO:0000259" key="1">
    <source>
        <dbReference type="Pfam" id="PF09983"/>
    </source>
</evidence>
<protein>
    <recommendedName>
        <fullName evidence="1">Wadjet protein JetD C-terminal domain-containing protein</fullName>
    </recommendedName>
</protein>
<feature type="domain" description="Wadjet protein JetD C-terminal" evidence="1">
    <location>
        <begin position="214"/>
        <end position="304"/>
    </location>
</feature>
<dbReference type="OrthoDB" id="322908at2"/>
<proteinExistence type="predicted"/>
<dbReference type="InterPro" id="IPR024534">
    <property type="entry name" value="JetD_C"/>
</dbReference>
<evidence type="ECO:0000313" key="3">
    <source>
        <dbReference type="Proteomes" id="UP000004169"/>
    </source>
</evidence>
<keyword evidence="3" id="KW-1185">Reference proteome</keyword>
<evidence type="ECO:0000313" key="2">
    <source>
        <dbReference type="EMBL" id="CCG39689.1"/>
    </source>
</evidence>
<comment type="caution">
    <text evidence="2">The sequence shown here is derived from an EMBL/GenBank/DDBJ whole genome shotgun (WGS) entry which is preliminary data.</text>
</comment>
<name>H8FMV1_MAGML</name>
<sequence length="375" mass="41018">MAKVYVVTADQAFDHFLSAYERKPDRTRDVHVYPDYHGMGVDRAGERFNVRMVEASNFNRITETGEKVPAVELTWEPFPAKRYIARVTLRDAKALYDHLKRQPPEQPALSPAVQAVLAEAAPVSDGERAGWIEIARAIEGDWPPSKLPALVAELKRIRSEPTDRPAFIASAAGPLASSKLLDRLPRAALRRIGLSLEDYPASPVVLLTAGVAVPEAVVLVENPRAFERAFVATRDLPVAWISTHGLVAMSVVRALQGVWYGAPVDGTPPPLDALLGAERLFYWGDLDAAGLMIFAEARKRLPQMSLSALYRPMLALLSEGGGPPYAAVTDKAGQRPWTSDDPELQALLDACASSCIDQEWVSPQSIRDLCTQGFC</sequence>
<dbReference type="AlphaFoldDB" id="H8FMV1"/>
<dbReference type="RefSeq" id="WP_002725341.1">
    <property type="nucleotide sequence ID" value="NZ_CAHP01000001.1"/>
</dbReference>
<organism evidence="2 3">
    <name type="scientific">Magnetospirillum molischianum DSM 120</name>
    <dbReference type="NCBI Taxonomy" id="1150626"/>
    <lineage>
        <taxon>Bacteria</taxon>
        <taxon>Pseudomonadati</taxon>
        <taxon>Pseudomonadota</taxon>
        <taxon>Alphaproteobacteria</taxon>
        <taxon>Rhodospirillales</taxon>
        <taxon>Rhodospirillaceae</taxon>
        <taxon>Magnetospirillum</taxon>
    </lineage>
</organism>
<dbReference type="Pfam" id="PF09983">
    <property type="entry name" value="JetD_C"/>
    <property type="match status" value="1"/>
</dbReference>
<reference evidence="2 3" key="1">
    <citation type="journal article" date="2012" name="J. Bacteriol.">
        <title>Draft Genome Sequence of the Purple Photosynthetic Bacterium Phaeospirillum molischianum DSM120, a Particularly Versatile Bacterium.</title>
        <authorList>
            <person name="Duquesne K."/>
            <person name="Prima V."/>
            <person name="Ji B."/>
            <person name="Rouy Z."/>
            <person name="Medigue C."/>
            <person name="Talla E."/>
            <person name="Sturgis J.N."/>
        </authorList>
    </citation>
    <scope>NUCLEOTIDE SEQUENCE [LARGE SCALE GENOMIC DNA]</scope>
    <source>
        <strain evidence="3">DSM120</strain>
    </source>
</reference>
<dbReference type="eggNOG" id="ENOG5032T21">
    <property type="taxonomic scope" value="Bacteria"/>
</dbReference>
<dbReference type="Proteomes" id="UP000004169">
    <property type="component" value="Unassembled WGS sequence"/>
</dbReference>
<dbReference type="STRING" id="1150626.PHAMO_10114"/>
<accession>H8FMV1</accession>
<dbReference type="EMBL" id="CAHP01000001">
    <property type="protein sequence ID" value="CCG39689.1"/>
    <property type="molecule type" value="Genomic_DNA"/>
</dbReference>
<gene>
    <name evidence="2" type="ORF">PHAMO_10114</name>
</gene>